<dbReference type="InterPro" id="IPR010227">
    <property type="entry name" value="NADH_Q_OxRdtase_chainM/4"/>
</dbReference>
<proteinExistence type="inferred from homology"/>
<dbReference type="GO" id="GO:0048039">
    <property type="term" value="F:ubiquinone binding"/>
    <property type="evidence" value="ECO:0007669"/>
    <property type="project" value="TreeGrafter"/>
</dbReference>
<dbReference type="PANTHER" id="PTHR43507:SF1">
    <property type="entry name" value="NADH-UBIQUINONE OXIDOREDUCTASE CHAIN 4"/>
    <property type="match status" value="1"/>
</dbReference>
<evidence type="ECO:0000256" key="4">
    <source>
        <dbReference type="ARBA" id="ARBA00022989"/>
    </source>
</evidence>
<protein>
    <submittedName>
        <fullName evidence="9">NADH-quinone oxidoreductase subunit M</fullName>
        <ecNumber evidence="9">1.6.5.11</ecNumber>
    </submittedName>
</protein>
<feature type="transmembrane region" description="Helical" evidence="7">
    <location>
        <begin position="216"/>
        <end position="236"/>
    </location>
</feature>
<feature type="domain" description="NADH:quinone oxidoreductase/Mrp antiporter transmembrane" evidence="8">
    <location>
        <begin position="140"/>
        <end position="430"/>
    </location>
</feature>
<evidence type="ECO:0000259" key="8">
    <source>
        <dbReference type="Pfam" id="PF00361"/>
    </source>
</evidence>
<feature type="transmembrane region" description="Helical" evidence="7">
    <location>
        <begin position="174"/>
        <end position="196"/>
    </location>
</feature>
<keyword evidence="4 7" id="KW-1133">Transmembrane helix</keyword>
<dbReference type="AlphaFoldDB" id="A0A4Q9UZU5"/>
<evidence type="ECO:0000313" key="10">
    <source>
        <dbReference type="Proteomes" id="UP000293036"/>
    </source>
</evidence>
<reference evidence="9 10" key="1">
    <citation type="submission" date="2019-02" db="EMBL/GenBank/DDBJ databases">
        <title>Arcanobacterium bovis sp. nov., isolated from the milk of a cow with mastitis.</title>
        <authorList>
            <person name="Sammra O."/>
            <person name="Foster G."/>
            <person name="Hassan A."/>
            <person name="Alssahen M."/>
            <person name="Laemmler C."/>
            <person name="Borowiak M."/>
            <person name="Malorny B."/>
            <person name="Abdulmawjood A."/>
        </authorList>
    </citation>
    <scope>NUCLEOTIDE SEQUENCE [LARGE SCALE GENOMIC DNA]</scope>
    <source>
        <strain evidence="9 10">C605018/01/1</strain>
    </source>
</reference>
<dbReference type="GO" id="GO:0008137">
    <property type="term" value="F:NADH dehydrogenase (ubiquinone) activity"/>
    <property type="evidence" value="ECO:0007669"/>
    <property type="project" value="InterPro"/>
</dbReference>
<comment type="subcellular location">
    <subcellularLocation>
        <location evidence="1">Endomembrane system</location>
        <topology evidence="1">Multi-pass membrane protein</topology>
    </subcellularLocation>
    <subcellularLocation>
        <location evidence="6">Membrane</location>
        <topology evidence="6">Multi-pass membrane protein</topology>
    </subcellularLocation>
</comment>
<feature type="transmembrane region" description="Helical" evidence="7">
    <location>
        <begin position="341"/>
        <end position="361"/>
    </location>
</feature>
<feature type="transmembrane region" description="Helical" evidence="7">
    <location>
        <begin position="313"/>
        <end position="335"/>
    </location>
</feature>
<evidence type="ECO:0000256" key="5">
    <source>
        <dbReference type="ARBA" id="ARBA00023136"/>
    </source>
</evidence>
<gene>
    <name evidence="9" type="ORF">EZJ44_06230</name>
</gene>
<feature type="transmembrane region" description="Helical" evidence="7">
    <location>
        <begin position="144"/>
        <end position="162"/>
    </location>
</feature>
<evidence type="ECO:0000313" key="9">
    <source>
        <dbReference type="EMBL" id="TBW21530.1"/>
    </source>
</evidence>
<dbReference type="InterPro" id="IPR003918">
    <property type="entry name" value="NADH_UbQ_OxRdtase"/>
</dbReference>
<feature type="transmembrane region" description="Helical" evidence="7">
    <location>
        <begin position="79"/>
        <end position="109"/>
    </location>
</feature>
<feature type="transmembrane region" description="Helical" evidence="7">
    <location>
        <begin position="460"/>
        <end position="479"/>
    </location>
</feature>
<dbReference type="Pfam" id="PF00361">
    <property type="entry name" value="Proton_antipo_M"/>
    <property type="match status" value="1"/>
</dbReference>
<dbReference type="PANTHER" id="PTHR43507">
    <property type="entry name" value="NADH-UBIQUINONE OXIDOREDUCTASE CHAIN 4"/>
    <property type="match status" value="1"/>
</dbReference>
<keyword evidence="5 7" id="KW-0472">Membrane</keyword>
<evidence type="ECO:0000256" key="1">
    <source>
        <dbReference type="ARBA" id="ARBA00004127"/>
    </source>
</evidence>
<dbReference type="InterPro" id="IPR001750">
    <property type="entry name" value="ND/Mrp_TM"/>
</dbReference>
<dbReference type="OrthoDB" id="9768329at2"/>
<dbReference type="GO" id="GO:0015990">
    <property type="term" value="P:electron transport coupled proton transport"/>
    <property type="evidence" value="ECO:0007669"/>
    <property type="project" value="TreeGrafter"/>
</dbReference>
<keyword evidence="10" id="KW-1185">Reference proteome</keyword>
<comment type="similarity">
    <text evidence="2">Belongs to the complex I subunit 4 family.</text>
</comment>
<dbReference type="PRINTS" id="PR01437">
    <property type="entry name" value="NUOXDRDTASE4"/>
</dbReference>
<dbReference type="EMBL" id="SJDT01000004">
    <property type="protein sequence ID" value="TBW21530.1"/>
    <property type="molecule type" value="Genomic_DNA"/>
</dbReference>
<feature type="transmembrane region" description="Helical" evidence="7">
    <location>
        <begin position="382"/>
        <end position="400"/>
    </location>
</feature>
<accession>A0A4Q9UZU5</accession>
<dbReference type="RefSeq" id="WP_131281384.1">
    <property type="nucleotide sequence ID" value="NZ_JBHSLR010000006.1"/>
</dbReference>
<evidence type="ECO:0000256" key="3">
    <source>
        <dbReference type="ARBA" id="ARBA00022692"/>
    </source>
</evidence>
<evidence type="ECO:0000256" key="7">
    <source>
        <dbReference type="SAM" id="Phobius"/>
    </source>
</evidence>
<name>A0A4Q9UZU5_9ACTO</name>
<keyword evidence="3 6" id="KW-0812">Transmembrane</keyword>
<sequence>MQPVIEATFPWLTTLVLLPLVGALVLAAIKPLRKAGRFFALAVSILVLGLFVAAISTQFSMPDANTVQLAETYRWIPQIGVSLAWGINGIGAVMIALATFLVPVVILAAWNDFDDERSGSYMAWILFLEAIMIALFAVRDVFVFYVLFELMIVPMYFLIGNYGGANRRRAAMKFLLYSILGGLIMLVGVIAVYAYGPGGDKGYLISTLEQGLNASPSAQMWIFLSFFIAFAIKAPMWPVHTWLPDTTAEAPAGTSTLLVGVLDKLGTYGMIAICLPIFPSAAQTAAPIIIALAIISIIWGALLAIGSKDLMRLIAYTSVSHFGFIVIGIFSGSQLAMTGAILYMVAHGVGTAGLFLVVGFLGKRGESYEISHYGGWQRVTPVLAGTFLISGLATIALPGLSGFVPEYMVLVGTFRVNPVAAVFAVSGVVLAALYILLPYQRVFTGPRPELLAEDLNAREKLVMGLLISAMLVLGFYPNAVTNFINPFFENTVDQTISAPQAMGDAADNSVVSEGEIK</sequence>
<dbReference type="Proteomes" id="UP000293036">
    <property type="component" value="Unassembled WGS sequence"/>
</dbReference>
<dbReference type="GO" id="GO:0042773">
    <property type="term" value="P:ATP synthesis coupled electron transport"/>
    <property type="evidence" value="ECO:0007669"/>
    <property type="project" value="InterPro"/>
</dbReference>
<evidence type="ECO:0000256" key="2">
    <source>
        <dbReference type="ARBA" id="ARBA00009025"/>
    </source>
</evidence>
<dbReference type="GO" id="GO:0003954">
    <property type="term" value="F:NADH dehydrogenase activity"/>
    <property type="evidence" value="ECO:0007669"/>
    <property type="project" value="TreeGrafter"/>
</dbReference>
<feature type="transmembrane region" description="Helical" evidence="7">
    <location>
        <begin position="121"/>
        <end position="138"/>
    </location>
</feature>
<dbReference type="NCBIfam" id="NF004500">
    <property type="entry name" value="PRK05846.1-4"/>
    <property type="match status" value="1"/>
</dbReference>
<feature type="transmembrane region" description="Helical" evidence="7">
    <location>
        <begin position="420"/>
        <end position="439"/>
    </location>
</feature>
<keyword evidence="9" id="KW-0560">Oxidoreductase</keyword>
<dbReference type="NCBIfam" id="TIGR01972">
    <property type="entry name" value="NDH_I_M"/>
    <property type="match status" value="1"/>
</dbReference>
<feature type="transmembrane region" description="Helical" evidence="7">
    <location>
        <begin position="12"/>
        <end position="29"/>
    </location>
</feature>
<dbReference type="GO" id="GO:0012505">
    <property type="term" value="C:endomembrane system"/>
    <property type="evidence" value="ECO:0007669"/>
    <property type="project" value="UniProtKB-SubCell"/>
</dbReference>
<evidence type="ECO:0000256" key="6">
    <source>
        <dbReference type="RuleBase" id="RU000320"/>
    </source>
</evidence>
<dbReference type="GO" id="GO:0016020">
    <property type="term" value="C:membrane"/>
    <property type="evidence" value="ECO:0007669"/>
    <property type="project" value="UniProtKB-SubCell"/>
</dbReference>
<comment type="caution">
    <text evidence="9">The sequence shown here is derived from an EMBL/GenBank/DDBJ whole genome shotgun (WGS) entry which is preliminary data.</text>
</comment>
<organism evidence="9 10">
    <name type="scientific">Arcanobacterium bovis</name>
    <dbReference type="NCBI Taxonomy" id="2529275"/>
    <lineage>
        <taxon>Bacteria</taxon>
        <taxon>Bacillati</taxon>
        <taxon>Actinomycetota</taxon>
        <taxon>Actinomycetes</taxon>
        <taxon>Actinomycetales</taxon>
        <taxon>Actinomycetaceae</taxon>
        <taxon>Arcanobacterium</taxon>
    </lineage>
</organism>
<feature type="transmembrane region" description="Helical" evidence="7">
    <location>
        <begin position="38"/>
        <end position="59"/>
    </location>
</feature>
<feature type="transmembrane region" description="Helical" evidence="7">
    <location>
        <begin position="257"/>
        <end position="278"/>
    </location>
</feature>
<dbReference type="EC" id="1.6.5.11" evidence="9"/>
<feature type="transmembrane region" description="Helical" evidence="7">
    <location>
        <begin position="284"/>
        <end position="306"/>
    </location>
</feature>